<dbReference type="Proteomes" id="UP001470230">
    <property type="component" value="Unassembled WGS sequence"/>
</dbReference>
<keyword evidence="3" id="KW-0539">Nucleus</keyword>
<evidence type="ECO:0000256" key="1">
    <source>
        <dbReference type="ARBA" id="ARBA00022942"/>
    </source>
</evidence>
<dbReference type="PROSITE" id="PS51475">
    <property type="entry name" value="PROTEASOME_ALPHA_2"/>
    <property type="match status" value="1"/>
</dbReference>
<keyword evidence="1 2" id="KW-0647">Proteasome</keyword>
<evidence type="ECO:0000256" key="3">
    <source>
        <dbReference type="RuleBase" id="RU000551"/>
    </source>
</evidence>
<gene>
    <name evidence="5" type="ORF">M9Y10_035287</name>
</gene>
<dbReference type="SMART" id="SM00948">
    <property type="entry name" value="Proteasome_A_N"/>
    <property type="match status" value="1"/>
</dbReference>
<name>A0ABR2KKI4_9EUKA</name>
<protein>
    <recommendedName>
        <fullName evidence="3">Proteasome subunit alpha type</fullName>
    </recommendedName>
</protein>
<dbReference type="InterPro" id="IPR001353">
    <property type="entry name" value="Proteasome_sua/b"/>
</dbReference>
<evidence type="ECO:0000259" key="4">
    <source>
        <dbReference type="PROSITE" id="PS00388"/>
    </source>
</evidence>
<proteinExistence type="inferred from homology"/>
<feature type="domain" description="Proteasome alpha-type subunits" evidence="4">
    <location>
        <begin position="4"/>
        <end position="26"/>
    </location>
</feature>
<comment type="subcellular location">
    <subcellularLocation>
        <location evidence="3">Cytoplasm</location>
    </subcellularLocation>
    <subcellularLocation>
        <location evidence="3">Nucleus</location>
    </subcellularLocation>
</comment>
<accession>A0ABR2KKI4</accession>
<dbReference type="SUPFAM" id="SSF56235">
    <property type="entry name" value="N-terminal nucleophile aminohydrolases (Ntn hydrolases)"/>
    <property type="match status" value="1"/>
</dbReference>
<sequence length="233" mass="25548">MGDSDFSLTTFSSGGKLGQIEHALKAVSLGGQCVGVKAKDGVVIACESKPPSPLAERDTNLKIQAINPNVGCVYSGIITDFRVLLKKLRKDSMKYKLRFGVEMPTREVVKSAAAINQDYTQSGGVRPFGVSLLIIGWQGDDTPTLWQVDPSGTYWAWKATALGKRSDGSRTFLERRYNEDLSVDDAIHTAISTLKEGFDGQLTKDLIEIGVVDKTHKFRTLSTEEIEDFLTEV</sequence>
<dbReference type="Gene3D" id="3.60.20.10">
    <property type="entry name" value="Glutamine Phosphoribosylpyrophosphate, subunit 1, domain 1"/>
    <property type="match status" value="1"/>
</dbReference>
<evidence type="ECO:0000313" key="5">
    <source>
        <dbReference type="EMBL" id="KAK8890510.1"/>
    </source>
</evidence>
<dbReference type="PANTHER" id="PTHR11599">
    <property type="entry name" value="PROTEASOME SUBUNIT ALPHA/BETA"/>
    <property type="match status" value="1"/>
</dbReference>
<keyword evidence="6" id="KW-1185">Reference proteome</keyword>
<organism evidence="5 6">
    <name type="scientific">Tritrichomonas musculus</name>
    <dbReference type="NCBI Taxonomy" id="1915356"/>
    <lineage>
        <taxon>Eukaryota</taxon>
        <taxon>Metamonada</taxon>
        <taxon>Parabasalia</taxon>
        <taxon>Tritrichomonadida</taxon>
        <taxon>Tritrichomonadidae</taxon>
        <taxon>Tritrichomonas</taxon>
    </lineage>
</organism>
<dbReference type="Pfam" id="PF00227">
    <property type="entry name" value="Proteasome"/>
    <property type="match status" value="1"/>
</dbReference>
<dbReference type="PROSITE" id="PS00388">
    <property type="entry name" value="PROTEASOME_ALPHA_1"/>
    <property type="match status" value="1"/>
</dbReference>
<reference evidence="5 6" key="1">
    <citation type="submission" date="2024-04" db="EMBL/GenBank/DDBJ databases">
        <title>Tritrichomonas musculus Genome.</title>
        <authorList>
            <person name="Alves-Ferreira E."/>
            <person name="Grigg M."/>
            <person name="Lorenzi H."/>
            <person name="Galac M."/>
        </authorList>
    </citation>
    <scope>NUCLEOTIDE SEQUENCE [LARGE SCALE GENOMIC DNA]</scope>
    <source>
        <strain evidence="5 6">EAF2021</strain>
    </source>
</reference>
<comment type="similarity">
    <text evidence="2 3">Belongs to the peptidase T1A family.</text>
</comment>
<dbReference type="InterPro" id="IPR023332">
    <property type="entry name" value="Proteasome_alpha-type"/>
</dbReference>
<keyword evidence="3" id="KW-0963">Cytoplasm</keyword>
<dbReference type="InterPro" id="IPR000426">
    <property type="entry name" value="Proteasome_asu_N"/>
</dbReference>
<evidence type="ECO:0000256" key="2">
    <source>
        <dbReference type="PROSITE-ProRule" id="PRU00808"/>
    </source>
</evidence>
<dbReference type="Pfam" id="PF10584">
    <property type="entry name" value="Proteasome_A_N"/>
    <property type="match status" value="1"/>
</dbReference>
<dbReference type="GO" id="GO:0000502">
    <property type="term" value="C:proteasome complex"/>
    <property type="evidence" value="ECO:0007669"/>
    <property type="project" value="UniProtKB-KW"/>
</dbReference>
<dbReference type="InterPro" id="IPR050115">
    <property type="entry name" value="Proteasome_alpha"/>
</dbReference>
<evidence type="ECO:0000313" key="6">
    <source>
        <dbReference type="Proteomes" id="UP001470230"/>
    </source>
</evidence>
<comment type="caution">
    <text evidence="5">The sequence shown here is derived from an EMBL/GenBank/DDBJ whole genome shotgun (WGS) entry which is preliminary data.</text>
</comment>
<comment type="subunit">
    <text evidence="3">The 26S proteasome consists of a 20S proteasome core and two 19S regulatory subunits.</text>
</comment>
<dbReference type="InterPro" id="IPR029055">
    <property type="entry name" value="Ntn_hydrolases_N"/>
</dbReference>
<dbReference type="EMBL" id="JAPFFF010000005">
    <property type="protein sequence ID" value="KAK8890510.1"/>
    <property type="molecule type" value="Genomic_DNA"/>
</dbReference>